<evidence type="ECO:0000313" key="17">
    <source>
        <dbReference type="Proteomes" id="UP000274578"/>
    </source>
</evidence>
<protein>
    <submittedName>
        <fullName evidence="16">Outer membrane cobalamin translocator</fullName>
    </submittedName>
</protein>
<evidence type="ECO:0000256" key="8">
    <source>
        <dbReference type="ARBA" id="ARBA00023077"/>
    </source>
</evidence>
<evidence type="ECO:0000256" key="2">
    <source>
        <dbReference type="ARBA" id="ARBA00022448"/>
    </source>
</evidence>
<evidence type="ECO:0000256" key="3">
    <source>
        <dbReference type="ARBA" id="ARBA00022452"/>
    </source>
</evidence>
<evidence type="ECO:0000256" key="10">
    <source>
        <dbReference type="ARBA" id="ARBA00023237"/>
    </source>
</evidence>
<evidence type="ECO:0000259" key="14">
    <source>
        <dbReference type="Pfam" id="PF00593"/>
    </source>
</evidence>
<keyword evidence="5 11" id="KW-0812">Transmembrane</keyword>
<evidence type="ECO:0000256" key="5">
    <source>
        <dbReference type="ARBA" id="ARBA00022692"/>
    </source>
</evidence>
<comment type="similarity">
    <text evidence="11 12">Belongs to the TonB-dependent receptor family.</text>
</comment>
<evidence type="ECO:0000256" key="12">
    <source>
        <dbReference type="RuleBase" id="RU003357"/>
    </source>
</evidence>
<dbReference type="RefSeq" id="WP_018920663.1">
    <property type="nucleotide sequence ID" value="NZ_LR134384.1"/>
</dbReference>
<evidence type="ECO:0000256" key="1">
    <source>
        <dbReference type="ARBA" id="ARBA00004571"/>
    </source>
</evidence>
<keyword evidence="13" id="KW-0732">Signal</keyword>
<comment type="subcellular location">
    <subcellularLocation>
        <location evidence="1 11">Cell outer membrane</location>
        <topology evidence="1 11">Multi-pass membrane protein</topology>
    </subcellularLocation>
</comment>
<evidence type="ECO:0000259" key="15">
    <source>
        <dbReference type="Pfam" id="PF07715"/>
    </source>
</evidence>
<evidence type="ECO:0000313" key="16">
    <source>
        <dbReference type="EMBL" id="VEH14628.1"/>
    </source>
</evidence>
<dbReference type="Proteomes" id="UP000274578">
    <property type="component" value="Chromosome 1"/>
</dbReference>
<accession>A0A448L3U2</accession>
<dbReference type="PROSITE" id="PS52016">
    <property type="entry name" value="TONB_DEPENDENT_REC_3"/>
    <property type="match status" value="1"/>
</dbReference>
<keyword evidence="10 11" id="KW-0998">Cell outer membrane</keyword>
<dbReference type="KEGG" id="poc:NCTC13071_00605"/>
<feature type="signal peptide" evidence="13">
    <location>
        <begin position="1"/>
        <end position="24"/>
    </location>
</feature>
<dbReference type="EMBL" id="LR134384">
    <property type="protein sequence ID" value="VEH14628.1"/>
    <property type="molecule type" value="Genomic_DNA"/>
</dbReference>
<dbReference type="InterPro" id="IPR000531">
    <property type="entry name" value="Beta-barrel_TonB"/>
</dbReference>
<feature type="chain" id="PRO_5019553444" evidence="13">
    <location>
        <begin position="25"/>
        <end position="696"/>
    </location>
</feature>
<dbReference type="GO" id="GO:0006826">
    <property type="term" value="P:iron ion transport"/>
    <property type="evidence" value="ECO:0007669"/>
    <property type="project" value="UniProtKB-KW"/>
</dbReference>
<organism evidence="16 17">
    <name type="scientific">Segatella oris</name>
    <dbReference type="NCBI Taxonomy" id="28135"/>
    <lineage>
        <taxon>Bacteria</taxon>
        <taxon>Pseudomonadati</taxon>
        <taxon>Bacteroidota</taxon>
        <taxon>Bacteroidia</taxon>
        <taxon>Bacteroidales</taxon>
        <taxon>Prevotellaceae</taxon>
        <taxon>Segatella</taxon>
    </lineage>
</organism>
<keyword evidence="9 11" id="KW-0472">Membrane</keyword>
<keyword evidence="3 11" id="KW-1134">Transmembrane beta strand</keyword>
<dbReference type="SUPFAM" id="SSF56935">
    <property type="entry name" value="Porins"/>
    <property type="match status" value="1"/>
</dbReference>
<dbReference type="InterPro" id="IPR036942">
    <property type="entry name" value="Beta-barrel_TonB_sf"/>
</dbReference>
<proteinExistence type="inferred from homology"/>
<dbReference type="AlphaFoldDB" id="A0A448L3U2"/>
<dbReference type="GeneID" id="85011502"/>
<dbReference type="Pfam" id="PF07715">
    <property type="entry name" value="Plug"/>
    <property type="match status" value="1"/>
</dbReference>
<keyword evidence="6" id="KW-0408">Iron</keyword>
<evidence type="ECO:0000256" key="13">
    <source>
        <dbReference type="SAM" id="SignalP"/>
    </source>
</evidence>
<keyword evidence="8 12" id="KW-0798">TonB box</keyword>
<keyword evidence="2 11" id="KW-0813">Transport</keyword>
<dbReference type="PANTHER" id="PTHR32552">
    <property type="entry name" value="FERRICHROME IRON RECEPTOR-RELATED"/>
    <property type="match status" value="1"/>
</dbReference>
<name>A0A448L3U2_9BACT</name>
<evidence type="ECO:0000256" key="11">
    <source>
        <dbReference type="PROSITE-ProRule" id="PRU01360"/>
    </source>
</evidence>
<keyword evidence="7" id="KW-0406">Ion transport</keyword>
<keyword evidence="4" id="KW-0410">Iron transport</keyword>
<feature type="domain" description="TonB-dependent receptor-like beta-barrel" evidence="14">
    <location>
        <begin position="172"/>
        <end position="645"/>
    </location>
</feature>
<gene>
    <name evidence="16" type="primary">btuB_3</name>
    <name evidence="16" type="ORF">NCTC13071_00605</name>
</gene>
<dbReference type="PANTHER" id="PTHR32552:SF81">
    <property type="entry name" value="TONB-DEPENDENT OUTER MEMBRANE RECEPTOR"/>
    <property type="match status" value="1"/>
</dbReference>
<evidence type="ECO:0000256" key="4">
    <source>
        <dbReference type="ARBA" id="ARBA00022496"/>
    </source>
</evidence>
<dbReference type="InterPro" id="IPR039426">
    <property type="entry name" value="TonB-dep_rcpt-like"/>
</dbReference>
<evidence type="ECO:0000256" key="7">
    <source>
        <dbReference type="ARBA" id="ARBA00023065"/>
    </source>
</evidence>
<dbReference type="GO" id="GO:0009279">
    <property type="term" value="C:cell outer membrane"/>
    <property type="evidence" value="ECO:0007669"/>
    <property type="project" value="UniProtKB-SubCell"/>
</dbReference>
<dbReference type="Gene3D" id="2.40.170.20">
    <property type="entry name" value="TonB-dependent receptor, beta-barrel domain"/>
    <property type="match status" value="1"/>
</dbReference>
<evidence type="ECO:0000256" key="6">
    <source>
        <dbReference type="ARBA" id="ARBA00023004"/>
    </source>
</evidence>
<sequence length="696" mass="78638">MNKNSDMKSFLLLSTAFLPLYAMAETADSTIAQHHTLEEVVVNGFKQDHISNAPMSVSVAGSTFLQRNELNGLRDMSSVFPNLFIADYGARQNTPIYIRGIGSKTNAPSVGLYVDGMPYFERSVVDLDIAGISGIEVLRGPQGTLYGRNSTGGLINIYTYSPLDYQNTIAKISYGSRNDVRLGLAHYQKIAPRLGLHVAGNYHRNDGFFRNIYTGKKADDLQSANAKVGLAWQAAPLWTMRLNVLFDHSMQGGYPYGQYHANDNTVEAVNYNRYSSYRRNVLSAGMNWLYKGEAFHFNAQTSFQHSKDKQYIDQDFMPRDLFFTITGLKQTLVSQEFTLRSANNDCRYHWITGAFGFFQKLNNAVETQFITPDYATPKFYDSPTWGGAIYHQSTYDLTKTLHAAVGLRYDYERVGENYEANKYTLSVGQSSNVQTATFKDHMHFSQITPKFTLSQQFSADKMVYASVSRGYKAGGYNITSITPNLPAYDPEYNWNYEIGAKLTLFNGALQTEMSLFYIDWKHQQVTTTVPGLGNIINNAGHSNSKGFELSAVCRPFRNLELQANYGYTYAQFLHYKKSATVDFSRNMLPMVPRQTMAFVANYTLFHVMGLDKLLLNAALTGTGKIYWTEDNKLVQPFYALLNMKIAATKGRFTWELWSKNTTNTRYMSYAFASSAKFAQRGKPFMLGTSLVFRLHP</sequence>
<dbReference type="InterPro" id="IPR012910">
    <property type="entry name" value="Plug_dom"/>
</dbReference>
<reference evidence="16 17" key="1">
    <citation type="submission" date="2018-12" db="EMBL/GenBank/DDBJ databases">
        <authorList>
            <consortium name="Pathogen Informatics"/>
        </authorList>
    </citation>
    <scope>NUCLEOTIDE SEQUENCE [LARGE SCALE GENOMIC DNA]</scope>
    <source>
        <strain evidence="16 17">NCTC13071</strain>
    </source>
</reference>
<feature type="domain" description="TonB-dependent receptor plug" evidence="15">
    <location>
        <begin position="51"/>
        <end position="153"/>
    </location>
</feature>
<evidence type="ECO:0000256" key="9">
    <source>
        <dbReference type="ARBA" id="ARBA00023136"/>
    </source>
</evidence>
<dbReference type="Pfam" id="PF00593">
    <property type="entry name" value="TonB_dep_Rec_b-barrel"/>
    <property type="match status" value="1"/>
</dbReference>